<dbReference type="AlphaFoldDB" id="A0A4V6PTP1"/>
<proteinExistence type="predicted"/>
<evidence type="ECO:0000313" key="3">
    <source>
        <dbReference type="Proteomes" id="UP000295064"/>
    </source>
</evidence>
<keyword evidence="1" id="KW-1133">Transmembrane helix</keyword>
<dbReference type="Proteomes" id="UP000295064">
    <property type="component" value="Unassembled WGS sequence"/>
</dbReference>
<evidence type="ECO:0000313" key="2">
    <source>
        <dbReference type="EMBL" id="TDO92332.1"/>
    </source>
</evidence>
<feature type="transmembrane region" description="Helical" evidence="1">
    <location>
        <begin position="41"/>
        <end position="60"/>
    </location>
</feature>
<keyword evidence="1" id="KW-0812">Transmembrane</keyword>
<name>A0A4V6PTP1_9FIRM</name>
<evidence type="ECO:0000256" key="1">
    <source>
        <dbReference type="SAM" id="Phobius"/>
    </source>
</evidence>
<keyword evidence="1" id="KW-0472">Membrane</keyword>
<reference evidence="2 3" key="1">
    <citation type="submission" date="2019-03" db="EMBL/GenBank/DDBJ databases">
        <title>Subsurface microbial communities from deep shales in Ohio and West Virginia, USA.</title>
        <authorList>
            <person name="Wrighton K."/>
        </authorList>
    </citation>
    <scope>NUCLEOTIDE SEQUENCE [LARGE SCALE GENOMIC DNA]</scope>
    <source>
        <strain evidence="2 3">MA284_T2</strain>
    </source>
</reference>
<organism evidence="2 3">
    <name type="scientific">Halanaerobium saccharolyticum</name>
    <dbReference type="NCBI Taxonomy" id="43595"/>
    <lineage>
        <taxon>Bacteria</taxon>
        <taxon>Bacillati</taxon>
        <taxon>Bacillota</taxon>
        <taxon>Clostridia</taxon>
        <taxon>Halanaerobiales</taxon>
        <taxon>Halanaerobiaceae</taxon>
        <taxon>Halanaerobium</taxon>
    </lineage>
</organism>
<comment type="caution">
    <text evidence="2">The sequence shown here is derived from an EMBL/GenBank/DDBJ whole genome shotgun (WGS) entry which is preliminary data.</text>
</comment>
<protein>
    <submittedName>
        <fullName evidence="2">Uncharacterized protein</fullName>
    </submittedName>
</protein>
<feature type="transmembrane region" description="Helical" evidence="1">
    <location>
        <begin position="6"/>
        <end position="29"/>
    </location>
</feature>
<dbReference type="EMBL" id="SNWX01000006">
    <property type="protein sequence ID" value="TDO92332.1"/>
    <property type="molecule type" value="Genomic_DNA"/>
</dbReference>
<accession>A0A4V6PTP1</accession>
<sequence>MLEIITFITIIVIPGIALNFLAGLCIYWLKNDKDDFETKAKFIGIIYTALVFNILIWNGIKLWAN</sequence>
<gene>
    <name evidence="2" type="ORF">DFR79_106145</name>
</gene>